<dbReference type="PANTHER" id="PTHR30154:SF34">
    <property type="entry name" value="TRANSCRIPTIONAL REGULATOR AZLB"/>
    <property type="match status" value="1"/>
</dbReference>
<evidence type="ECO:0000256" key="2">
    <source>
        <dbReference type="ARBA" id="ARBA00023125"/>
    </source>
</evidence>
<dbReference type="RefSeq" id="WP_275278136.1">
    <property type="nucleotide sequence ID" value="NZ_CP119108.1"/>
</dbReference>
<proteinExistence type="predicted"/>
<organism evidence="5 6">
    <name type="scientific">Microbacterium horticulturae</name>
    <dbReference type="NCBI Taxonomy" id="3028316"/>
    <lineage>
        <taxon>Bacteria</taxon>
        <taxon>Bacillati</taxon>
        <taxon>Actinomycetota</taxon>
        <taxon>Actinomycetes</taxon>
        <taxon>Micrococcales</taxon>
        <taxon>Microbacteriaceae</taxon>
        <taxon>Microbacterium</taxon>
    </lineage>
</organism>
<dbReference type="PROSITE" id="PS50956">
    <property type="entry name" value="HTH_ASNC_2"/>
    <property type="match status" value="2"/>
</dbReference>
<dbReference type="EMBL" id="CP119108">
    <property type="protein sequence ID" value="WEG08809.1"/>
    <property type="molecule type" value="Genomic_DNA"/>
</dbReference>
<accession>A0ABY8BXC3</accession>
<name>A0ABY8BXC3_9MICO</name>
<evidence type="ECO:0000256" key="1">
    <source>
        <dbReference type="ARBA" id="ARBA00023015"/>
    </source>
</evidence>
<sequence>MDFDTELIRALQVDGRASIQELAAVMRRPRAAVSTRLSALLRDGTVRVVAAVDPGFLGQHVLAHVSIRADGEVEAIAERLRAFEQTVLVSGIGGIYDLIAEVRVGSMARLRAMTALIRDIPGVAEVNTLIYESVIKGFFMSHFRGEITLDHTDRALIEELQRDGRRSYRALGELVRLSPSAVATRVQRLIDAGVIRISAVEARGAARRQLSLGIGLTLSDDEAAVAALEAWPCVDFAARTVGRFDVVATLVEPTAGDLFADLERLRALPGVAATESWFHLRVLKEDYARSLTRMAVT</sequence>
<keyword evidence="1" id="KW-0805">Transcription regulation</keyword>
<evidence type="ECO:0000313" key="6">
    <source>
        <dbReference type="Proteomes" id="UP001214553"/>
    </source>
</evidence>
<keyword evidence="6" id="KW-1185">Reference proteome</keyword>
<dbReference type="SUPFAM" id="SSF46785">
    <property type="entry name" value="Winged helix' DNA-binding domain"/>
    <property type="match status" value="2"/>
</dbReference>
<dbReference type="InterPro" id="IPR011008">
    <property type="entry name" value="Dimeric_a/b-barrel"/>
</dbReference>
<dbReference type="Pfam" id="PF13404">
    <property type="entry name" value="HTH_AsnC-type"/>
    <property type="match status" value="1"/>
</dbReference>
<dbReference type="PANTHER" id="PTHR30154">
    <property type="entry name" value="LEUCINE-RESPONSIVE REGULATORY PROTEIN"/>
    <property type="match status" value="1"/>
</dbReference>
<dbReference type="InterPro" id="IPR019887">
    <property type="entry name" value="Tscrpt_reg_AsnC/Lrp_C"/>
</dbReference>
<reference evidence="5 6" key="1">
    <citation type="submission" date="2023-03" db="EMBL/GenBank/DDBJ databases">
        <title>Genome sequence of Microbacterium sp. KACC 23027.</title>
        <authorList>
            <person name="Kim S."/>
            <person name="Heo J."/>
            <person name="Kwon S.-W."/>
        </authorList>
    </citation>
    <scope>NUCLEOTIDE SEQUENCE [LARGE SCALE GENOMIC DNA]</scope>
    <source>
        <strain evidence="5 6">KACC 23027</strain>
    </source>
</reference>
<dbReference type="PRINTS" id="PR00033">
    <property type="entry name" value="HTHASNC"/>
</dbReference>
<dbReference type="InterPro" id="IPR036388">
    <property type="entry name" value="WH-like_DNA-bd_sf"/>
</dbReference>
<dbReference type="Gene3D" id="1.10.10.10">
    <property type="entry name" value="Winged helix-like DNA-binding domain superfamily/Winged helix DNA-binding domain"/>
    <property type="match status" value="2"/>
</dbReference>
<dbReference type="InterPro" id="IPR000485">
    <property type="entry name" value="AsnC-type_HTH_dom"/>
</dbReference>
<gene>
    <name evidence="5" type="ORF">PU630_16455</name>
</gene>
<dbReference type="SMART" id="SM00344">
    <property type="entry name" value="HTH_ASNC"/>
    <property type="match status" value="2"/>
</dbReference>
<evidence type="ECO:0000256" key="3">
    <source>
        <dbReference type="ARBA" id="ARBA00023163"/>
    </source>
</evidence>
<dbReference type="Pfam" id="PF01037">
    <property type="entry name" value="AsnC_trans_reg"/>
    <property type="match status" value="1"/>
</dbReference>
<dbReference type="InterPro" id="IPR036390">
    <property type="entry name" value="WH_DNA-bd_sf"/>
</dbReference>
<evidence type="ECO:0000259" key="4">
    <source>
        <dbReference type="PROSITE" id="PS50956"/>
    </source>
</evidence>
<evidence type="ECO:0000313" key="5">
    <source>
        <dbReference type="EMBL" id="WEG08809.1"/>
    </source>
</evidence>
<dbReference type="Proteomes" id="UP001214553">
    <property type="component" value="Chromosome"/>
</dbReference>
<keyword evidence="2" id="KW-0238">DNA-binding</keyword>
<dbReference type="SUPFAM" id="SSF54909">
    <property type="entry name" value="Dimeric alpha+beta barrel"/>
    <property type="match status" value="2"/>
</dbReference>
<feature type="domain" description="HTH asnC-type" evidence="4">
    <location>
        <begin position="149"/>
        <end position="217"/>
    </location>
</feature>
<dbReference type="InterPro" id="IPR019888">
    <property type="entry name" value="Tscrpt_reg_AsnC-like"/>
</dbReference>
<protein>
    <submittedName>
        <fullName evidence="5">Lrp/AsnC family transcriptional regulator</fullName>
    </submittedName>
</protein>
<dbReference type="Gene3D" id="3.30.70.920">
    <property type="match status" value="2"/>
</dbReference>
<dbReference type="Pfam" id="PF13412">
    <property type="entry name" value="HTH_24"/>
    <property type="match status" value="1"/>
</dbReference>
<feature type="domain" description="HTH asnC-type" evidence="4">
    <location>
        <begin position="1"/>
        <end position="60"/>
    </location>
</feature>
<keyword evidence="3" id="KW-0804">Transcription</keyword>